<reference evidence="1" key="1">
    <citation type="journal article" date="2021" name="Proc. Natl. Acad. Sci. U.S.A.">
        <title>A Catalog of Tens of Thousands of Viruses from Human Metagenomes Reveals Hidden Associations with Chronic Diseases.</title>
        <authorList>
            <person name="Tisza M.J."/>
            <person name="Buck C.B."/>
        </authorList>
    </citation>
    <scope>NUCLEOTIDE SEQUENCE</scope>
    <source>
        <strain evidence="1">CtUF252</strain>
    </source>
</reference>
<dbReference type="EMBL" id="BK015173">
    <property type="protein sequence ID" value="DAD94103.1"/>
    <property type="molecule type" value="Genomic_DNA"/>
</dbReference>
<organism evidence="1">
    <name type="scientific">Siphoviridae sp. ctUF252</name>
    <dbReference type="NCBI Taxonomy" id="2826350"/>
    <lineage>
        <taxon>Viruses</taxon>
        <taxon>Duplodnaviria</taxon>
        <taxon>Heunggongvirae</taxon>
        <taxon>Uroviricota</taxon>
        <taxon>Caudoviricetes</taxon>
    </lineage>
</organism>
<accession>A0A8S5NIC2</accession>
<evidence type="ECO:0000313" key="1">
    <source>
        <dbReference type="EMBL" id="DAD94103.1"/>
    </source>
</evidence>
<name>A0A8S5NIC2_9CAUD</name>
<protein>
    <submittedName>
        <fullName evidence="1">Uncharacterized protein</fullName>
    </submittedName>
</protein>
<proteinExistence type="predicted"/>
<sequence>MGYRLDIGIIEKQEYKNLYYGTKLYGYQLDLTESLSYEFLRTIHKFNGEEYFDYGFYNEIILNYEELCLFLKLYNIDYNKFPFSKEQEKDLFINSPEINELLINVEKYEYSNFIVSWS</sequence>